<geneLocation type="plasmid" evidence="2 3">
    <name>pPP1</name>
</geneLocation>
<keyword evidence="3" id="KW-1185">Reference proteome</keyword>
<dbReference type="Proteomes" id="UP001354989">
    <property type="component" value="Plasmid pPP1"/>
</dbReference>
<keyword evidence="1" id="KW-0812">Transmembrane</keyword>
<accession>A0ABM7VIT1</accession>
<keyword evidence="2" id="KW-0614">Plasmid</keyword>
<reference evidence="2 3" key="1">
    <citation type="submission" date="2021-12" db="EMBL/GenBank/DDBJ databases">
        <title>Genome sequencing of bacteria with rrn-lacking chromosome and rrn-plasmid.</title>
        <authorList>
            <person name="Anda M."/>
            <person name="Iwasaki W."/>
        </authorList>
    </citation>
    <scope>NUCLEOTIDE SEQUENCE [LARGE SCALE GENOMIC DNA]</scope>
    <source>
        <strain evidence="2 3">NBRC 101262</strain>
        <plasmid evidence="2 3">pPP1</plasmid>
    </source>
</reference>
<dbReference type="EMBL" id="AP025293">
    <property type="protein sequence ID" value="BDD00861.1"/>
    <property type="molecule type" value="Genomic_DNA"/>
</dbReference>
<sequence>MKFYPWYLQPVFALLAQPPMITPFYIAHGLYRLFYFVNRIPPTQRHFTILFDEGDFKKSGHFLRIVVPLIFLSCQIFSNGLRRYLWYFFKRYAFSAGLGYFYIVRHIDFIYYVDDLCNFTS</sequence>
<proteinExistence type="predicted"/>
<feature type="transmembrane region" description="Helical" evidence="1">
    <location>
        <begin position="84"/>
        <end position="103"/>
    </location>
</feature>
<gene>
    <name evidence="2" type="ORF">PEPS_31410</name>
</gene>
<protein>
    <submittedName>
        <fullName evidence="2">Uncharacterized protein</fullName>
    </submittedName>
</protein>
<keyword evidence="1" id="KW-1133">Transmembrane helix</keyword>
<evidence type="ECO:0000313" key="2">
    <source>
        <dbReference type="EMBL" id="BDD00861.1"/>
    </source>
</evidence>
<evidence type="ECO:0000256" key="1">
    <source>
        <dbReference type="SAM" id="Phobius"/>
    </source>
</evidence>
<evidence type="ECO:0000313" key="3">
    <source>
        <dbReference type="Proteomes" id="UP001354989"/>
    </source>
</evidence>
<feature type="transmembrane region" description="Helical" evidence="1">
    <location>
        <begin position="20"/>
        <end position="40"/>
    </location>
</feature>
<organism evidence="2 3">
    <name type="scientific">Persicobacter psychrovividus</name>
    <dbReference type="NCBI Taxonomy" id="387638"/>
    <lineage>
        <taxon>Bacteria</taxon>
        <taxon>Pseudomonadati</taxon>
        <taxon>Bacteroidota</taxon>
        <taxon>Cytophagia</taxon>
        <taxon>Cytophagales</taxon>
        <taxon>Persicobacteraceae</taxon>
        <taxon>Persicobacter</taxon>
    </lineage>
</organism>
<keyword evidence="1" id="KW-0472">Membrane</keyword>
<name>A0ABM7VIT1_9BACT</name>